<evidence type="ECO:0000256" key="4">
    <source>
        <dbReference type="ARBA" id="ARBA00022737"/>
    </source>
</evidence>
<reference evidence="8 9" key="1">
    <citation type="submission" date="2016-05" db="EMBL/GenBank/DDBJ databases">
        <title>Nuclear genome of Blastocystis sp. subtype 1 NandII.</title>
        <authorList>
            <person name="Gentekaki E."/>
            <person name="Curtis B."/>
            <person name="Stairs C."/>
            <person name="Eme L."/>
            <person name="Herman E."/>
            <person name="Klimes V."/>
            <person name="Arias M.C."/>
            <person name="Elias M."/>
            <person name="Hilliou F."/>
            <person name="Klute M."/>
            <person name="Malik S.-B."/>
            <person name="Pightling A."/>
            <person name="Rachubinski R."/>
            <person name="Salas D."/>
            <person name="Schlacht A."/>
            <person name="Suga H."/>
            <person name="Archibald J."/>
            <person name="Ball S.G."/>
            <person name="Clark G."/>
            <person name="Dacks J."/>
            <person name="Van Der Giezen M."/>
            <person name="Tsaousis A."/>
            <person name="Roger A."/>
        </authorList>
    </citation>
    <scope>NUCLEOTIDE SEQUENCE [LARGE SCALE GENOMIC DNA]</scope>
    <source>
        <strain evidence="9">ATCC 50177 / NandII</strain>
    </source>
</reference>
<dbReference type="PANTHER" id="PTHR23271">
    <property type="entry name" value="HEPATOCELLULAR CARCINOMA-ASSOCIATED ANTIGEN 66"/>
    <property type="match status" value="1"/>
</dbReference>
<keyword evidence="9" id="KW-1185">Reference proteome</keyword>
<evidence type="ECO:0000259" key="7">
    <source>
        <dbReference type="Pfam" id="PF08640"/>
    </source>
</evidence>
<dbReference type="InterPro" id="IPR003107">
    <property type="entry name" value="HAT"/>
</dbReference>
<feature type="domain" description="U3 small nucleolar RNA-associated protein 6 N-terminal" evidence="7">
    <location>
        <begin position="1"/>
        <end position="82"/>
    </location>
</feature>
<keyword evidence="5" id="KW-0539">Nucleus</keyword>
<dbReference type="InterPro" id="IPR013949">
    <property type="entry name" value="Utp6"/>
</dbReference>
<feature type="compositionally biased region" description="Basic and acidic residues" evidence="6">
    <location>
        <begin position="256"/>
        <end position="265"/>
    </location>
</feature>
<feature type="compositionally biased region" description="Basic and acidic residues" evidence="6">
    <location>
        <begin position="211"/>
        <end position="220"/>
    </location>
</feature>
<dbReference type="STRING" id="478820.A0A196SER0"/>
<proteinExistence type="inferred from homology"/>
<accession>A0A196SER0</accession>
<comment type="caution">
    <text evidence="8">The sequence shown here is derived from an EMBL/GenBank/DDBJ whole genome shotgun (WGS) entry which is preliminary data.</text>
</comment>
<evidence type="ECO:0000313" key="9">
    <source>
        <dbReference type="Proteomes" id="UP000078348"/>
    </source>
</evidence>
<dbReference type="GO" id="GO:0030515">
    <property type="term" value="F:snoRNA binding"/>
    <property type="evidence" value="ECO:0007669"/>
    <property type="project" value="InterPro"/>
</dbReference>
<feature type="compositionally biased region" description="Basic and acidic residues" evidence="6">
    <location>
        <begin position="299"/>
        <end position="316"/>
    </location>
</feature>
<feature type="region of interest" description="Disordered" evidence="6">
    <location>
        <begin position="207"/>
        <end position="316"/>
    </location>
</feature>
<dbReference type="GO" id="GO:0032040">
    <property type="term" value="C:small-subunit processome"/>
    <property type="evidence" value="ECO:0007669"/>
    <property type="project" value="TreeGrafter"/>
</dbReference>
<comment type="subcellular location">
    <subcellularLocation>
        <location evidence="1">Nucleus</location>
        <location evidence="1">Nucleolus</location>
    </subcellularLocation>
</comment>
<gene>
    <name evidence="8" type="ORF">AV274_2732</name>
</gene>
<dbReference type="InterPro" id="IPR055347">
    <property type="entry name" value="UTP6_N"/>
</dbReference>
<dbReference type="OrthoDB" id="28112at2759"/>
<feature type="compositionally biased region" description="Acidic residues" evidence="6">
    <location>
        <begin position="237"/>
        <end position="255"/>
    </location>
</feature>
<feature type="compositionally biased region" description="Basic and acidic residues" evidence="6">
    <location>
        <begin position="272"/>
        <end position="289"/>
    </location>
</feature>
<dbReference type="InterPro" id="IPR011990">
    <property type="entry name" value="TPR-like_helical_dom_sf"/>
</dbReference>
<keyword evidence="3" id="KW-0698">rRNA processing</keyword>
<evidence type="ECO:0000256" key="5">
    <source>
        <dbReference type="ARBA" id="ARBA00023242"/>
    </source>
</evidence>
<organism evidence="8 9">
    <name type="scientific">Blastocystis sp. subtype 1 (strain ATCC 50177 / NandII)</name>
    <dbReference type="NCBI Taxonomy" id="478820"/>
    <lineage>
        <taxon>Eukaryota</taxon>
        <taxon>Sar</taxon>
        <taxon>Stramenopiles</taxon>
        <taxon>Bigyra</taxon>
        <taxon>Opalozoa</taxon>
        <taxon>Opalinata</taxon>
        <taxon>Blastocystidae</taxon>
        <taxon>Blastocystis</taxon>
    </lineage>
</organism>
<comment type="similarity">
    <text evidence="2">Belongs to the UTP6 family.</text>
</comment>
<dbReference type="Pfam" id="PF23240">
    <property type="entry name" value="HAT_PRP39_N"/>
    <property type="match status" value="1"/>
</dbReference>
<dbReference type="GO" id="GO:0000462">
    <property type="term" value="P:maturation of SSU-rRNA from tricistronic rRNA transcript (SSU-rRNA, 5.8S rRNA, LSU-rRNA)"/>
    <property type="evidence" value="ECO:0007669"/>
    <property type="project" value="InterPro"/>
</dbReference>
<evidence type="ECO:0000256" key="3">
    <source>
        <dbReference type="ARBA" id="ARBA00022552"/>
    </source>
</evidence>
<evidence type="ECO:0000313" key="8">
    <source>
        <dbReference type="EMBL" id="OAO15550.1"/>
    </source>
</evidence>
<dbReference type="Proteomes" id="UP000078348">
    <property type="component" value="Unassembled WGS sequence"/>
</dbReference>
<dbReference type="AlphaFoldDB" id="A0A196SER0"/>
<dbReference type="EMBL" id="LXWW01000131">
    <property type="protein sequence ID" value="OAO15550.1"/>
    <property type="molecule type" value="Genomic_DNA"/>
</dbReference>
<dbReference type="Pfam" id="PF08640">
    <property type="entry name" value="U3_assoc_6"/>
    <property type="match status" value="1"/>
</dbReference>
<name>A0A196SER0_BLAHN</name>
<dbReference type="GO" id="GO:0034388">
    <property type="term" value="C:Pwp2p-containing subcomplex of 90S preribosome"/>
    <property type="evidence" value="ECO:0007669"/>
    <property type="project" value="TreeGrafter"/>
</dbReference>
<protein>
    <submittedName>
        <fullName evidence="8">U3 small nucleolar RNA-associated protein 6</fullName>
    </submittedName>
</protein>
<evidence type="ECO:0000256" key="1">
    <source>
        <dbReference type="ARBA" id="ARBA00004604"/>
    </source>
</evidence>
<evidence type="ECO:0000256" key="2">
    <source>
        <dbReference type="ARBA" id="ARBA00010734"/>
    </source>
</evidence>
<dbReference type="PANTHER" id="PTHR23271:SF1">
    <property type="entry name" value="U3 SMALL NUCLEOLAR RNA-ASSOCIATED PROTEIN 6 HOMOLOG"/>
    <property type="match status" value="1"/>
</dbReference>
<evidence type="ECO:0000256" key="6">
    <source>
        <dbReference type="SAM" id="MobiDB-lite"/>
    </source>
</evidence>
<dbReference type="SUPFAM" id="SSF48452">
    <property type="entry name" value="TPR-like"/>
    <property type="match status" value="1"/>
</dbReference>
<sequence length="726" mass="84317">MDRMAPELHDLETNGIFSHAEIASIIRKRRNMEYALYSYSKNIRDYLSAIEYEINLDSLRKLRKRRLGLDKPLISDYSVRNRIYFIFERMVRKYQGDLSVWMKYVEYCEASGNSERLSTIYPRILQLHPRAEAIWVRASNWEMARGNFQGARTFLQRAIRINKHSSLLWREYFRFELAYINLIEERRRVLGLPSLRERLLGQKLDQSLTDMPKEEEKEVVDVETELSTAEKDKKEEANDEEKEEVNDEEKEEVNDEEKKAEKNEMEAETEEKEEKAEANDTEKDEKEDLALLSETQTAPREERSLRDRQLDKQIRSQSEEAQAAFLQGAIPKVVFQHALADCPDEKLPVDLLRISYELDNKFVEEFILQWLTEKATSVVVWRELLTYPAARVMEEVEEEAAGKRRKVDLKDTVTLCLFLKDQALQRLPHTPETLATVLAALSEDAKALVEEEQVQQLYDAIEALFSQCETDGTLSPDVVYAYSNYCAARGQVEKAVKCVMDHKGLLLSSLPSFIKAVALIVTVATRSPFVLTEACDVKDVQTFVIGLFEEGLQKFRSDADKELVLQLVVRYLKYLIAVKAEKEKIQAEFKKAFMVEPELNSPVFVLYLSYCNDQGVKEMREAVDYALANEVVIPMDEALWKECLQCEEKAMEEDKVTGLKRVERLYEVACKKWAEEEDMWIAYIAFERDNGRFENVKKVYSRAVHALKDISGFEEKYNLLQAQGHL</sequence>
<dbReference type="Gene3D" id="1.25.40.10">
    <property type="entry name" value="Tetratricopeptide repeat domain"/>
    <property type="match status" value="2"/>
</dbReference>
<keyword evidence="4" id="KW-0677">Repeat</keyword>
<dbReference type="SMART" id="SM00386">
    <property type="entry name" value="HAT"/>
    <property type="match status" value="5"/>
</dbReference>